<evidence type="ECO:0000313" key="3">
    <source>
        <dbReference type="Proteomes" id="UP000469011"/>
    </source>
</evidence>
<organism evidence="2 3">
    <name type="scientific">Jiella pacifica</name>
    <dbReference type="NCBI Taxonomy" id="2696469"/>
    <lineage>
        <taxon>Bacteria</taxon>
        <taxon>Pseudomonadati</taxon>
        <taxon>Pseudomonadota</taxon>
        <taxon>Alphaproteobacteria</taxon>
        <taxon>Hyphomicrobiales</taxon>
        <taxon>Aurantimonadaceae</taxon>
        <taxon>Jiella</taxon>
    </lineage>
</organism>
<feature type="transmembrane region" description="Helical" evidence="1">
    <location>
        <begin position="31"/>
        <end position="48"/>
    </location>
</feature>
<feature type="transmembrane region" description="Helical" evidence="1">
    <location>
        <begin position="184"/>
        <end position="203"/>
    </location>
</feature>
<comment type="caution">
    <text evidence="2">The sequence shown here is derived from an EMBL/GenBank/DDBJ whole genome shotgun (WGS) entry which is preliminary data.</text>
</comment>
<sequence>MADDQAEGMSLEDRKDLVRQSERTIDNLKRILAFVFSLSFGLAASRIFERLGPTLTDPTQPFPTIGVLLVHLEMTSVFAVTAALFFHQGAKFLDIRYAKEPISTPTPAGFAFDFGVQMLTMVPFYAMAFSFGKDVIASSGYYWLFMSYVTLIVLGLVLLIISSIPRVRHTIPQEELKRELTTRIYWFVMNSFFLMLLAITFFASSSPNDSCPVGLQGGPSLFLYAFGAIVLVRDWMDYSRTWPYIYPTPANQIDKLKKWPMNNIERGNAFKWISFGALFLIASATFIILGRIYDYHHWTIIC</sequence>
<dbReference type="Proteomes" id="UP000469011">
    <property type="component" value="Unassembled WGS sequence"/>
</dbReference>
<keyword evidence="3" id="KW-1185">Reference proteome</keyword>
<protein>
    <submittedName>
        <fullName evidence="2">Uncharacterized protein</fullName>
    </submittedName>
</protein>
<accession>A0A6N9T3P2</accession>
<dbReference type="EMBL" id="JAAAMG010000012">
    <property type="protein sequence ID" value="NDW05871.1"/>
    <property type="molecule type" value="Genomic_DNA"/>
</dbReference>
<feature type="transmembrane region" description="Helical" evidence="1">
    <location>
        <begin position="108"/>
        <end position="129"/>
    </location>
</feature>
<keyword evidence="1" id="KW-0472">Membrane</keyword>
<dbReference type="AlphaFoldDB" id="A0A6N9T3P2"/>
<evidence type="ECO:0000313" key="2">
    <source>
        <dbReference type="EMBL" id="NDW05871.1"/>
    </source>
</evidence>
<evidence type="ECO:0000256" key="1">
    <source>
        <dbReference type="SAM" id="Phobius"/>
    </source>
</evidence>
<gene>
    <name evidence="2" type="ORF">GTK09_15720</name>
</gene>
<keyword evidence="1" id="KW-1133">Transmembrane helix</keyword>
<feature type="transmembrane region" description="Helical" evidence="1">
    <location>
        <begin position="269"/>
        <end position="289"/>
    </location>
</feature>
<feature type="transmembrane region" description="Helical" evidence="1">
    <location>
        <begin position="141"/>
        <end position="164"/>
    </location>
</feature>
<feature type="transmembrane region" description="Helical" evidence="1">
    <location>
        <begin position="215"/>
        <end position="232"/>
    </location>
</feature>
<name>A0A6N9T3P2_9HYPH</name>
<proteinExistence type="predicted"/>
<dbReference type="RefSeq" id="WP_163464175.1">
    <property type="nucleotide sequence ID" value="NZ_JAAAMG010000012.1"/>
</dbReference>
<keyword evidence="1" id="KW-0812">Transmembrane</keyword>
<reference evidence="2 3" key="1">
    <citation type="submission" date="2020-01" db="EMBL/GenBank/DDBJ databases">
        <title>Jiella pacifica sp. nov.</title>
        <authorList>
            <person name="Xue Z."/>
            <person name="Zhu S."/>
            <person name="Chen J."/>
            <person name="Yang J."/>
        </authorList>
    </citation>
    <scope>NUCLEOTIDE SEQUENCE [LARGE SCALE GENOMIC DNA]</scope>
    <source>
        <strain evidence="2 3">40Bstr34</strain>
    </source>
</reference>
<feature type="transmembrane region" description="Helical" evidence="1">
    <location>
        <begin position="68"/>
        <end position="87"/>
    </location>
</feature>